<feature type="transmembrane region" description="Helical" evidence="1">
    <location>
        <begin position="38"/>
        <end position="55"/>
    </location>
</feature>
<evidence type="ECO:0000256" key="1">
    <source>
        <dbReference type="SAM" id="Phobius"/>
    </source>
</evidence>
<accession>A0A0L8L6V7</accession>
<sequence length="95" mass="10090">MMLLTIAERYAEGRIDDLLDADQLADVAPATPRERTRMLTVGAVVVLVMAGAATLGLPEAALVPLLPVVVLFVAVVFNRGRIPTAGQLSDLIIPR</sequence>
<name>A0A0L8L6V7_STRVR</name>
<keyword evidence="1" id="KW-0812">Transmembrane</keyword>
<protein>
    <submittedName>
        <fullName evidence="2">Uncharacterized protein</fullName>
    </submittedName>
</protein>
<organism evidence="2 3">
    <name type="scientific">Streptomyces viridochromogenes</name>
    <dbReference type="NCBI Taxonomy" id="1938"/>
    <lineage>
        <taxon>Bacteria</taxon>
        <taxon>Bacillati</taxon>
        <taxon>Actinomycetota</taxon>
        <taxon>Actinomycetes</taxon>
        <taxon>Kitasatosporales</taxon>
        <taxon>Streptomycetaceae</taxon>
        <taxon>Streptomyces</taxon>
    </lineage>
</organism>
<evidence type="ECO:0000313" key="3">
    <source>
        <dbReference type="Proteomes" id="UP000037023"/>
    </source>
</evidence>
<comment type="caution">
    <text evidence="2">The sequence shown here is derived from an EMBL/GenBank/DDBJ whole genome shotgun (WGS) entry which is preliminary data.</text>
</comment>
<dbReference type="AlphaFoldDB" id="A0A0L8L6V7"/>
<proteinExistence type="predicted"/>
<feature type="transmembrane region" description="Helical" evidence="1">
    <location>
        <begin position="61"/>
        <end position="78"/>
    </location>
</feature>
<gene>
    <name evidence="2" type="ORF">ADK34_07620</name>
</gene>
<evidence type="ECO:0000313" key="2">
    <source>
        <dbReference type="EMBL" id="KOG33834.1"/>
    </source>
</evidence>
<dbReference type="Proteomes" id="UP000037023">
    <property type="component" value="Unassembled WGS sequence"/>
</dbReference>
<dbReference type="EMBL" id="LGUP01000048">
    <property type="protein sequence ID" value="KOG33834.1"/>
    <property type="molecule type" value="Genomic_DNA"/>
</dbReference>
<keyword evidence="1" id="KW-0472">Membrane</keyword>
<dbReference type="PATRIC" id="fig|1938.6.peg.1669"/>
<keyword evidence="1" id="KW-1133">Transmembrane helix</keyword>
<reference evidence="2 3" key="1">
    <citation type="submission" date="2015-06" db="EMBL/GenBank/DDBJ databases">
        <authorList>
            <person name="Hoefler B.C."/>
            <person name="Straight P.D."/>
        </authorList>
    </citation>
    <scope>NUCLEOTIDE SEQUENCE [LARGE SCALE GENOMIC DNA]</scope>
    <source>
        <strain evidence="2 3">NRRL 3427</strain>
    </source>
</reference>